<dbReference type="EMBL" id="CP033236">
    <property type="protein sequence ID" value="AZF69971.1"/>
    <property type="molecule type" value="Genomic_DNA"/>
</dbReference>
<proteinExistence type="inferred from homology"/>
<evidence type="ECO:0000313" key="4">
    <source>
        <dbReference type="EMBL" id="AKA72841.1"/>
    </source>
</evidence>
<dbReference type="KEGG" id="ssof:SULC_0428"/>
<dbReference type="Proteomes" id="UP000275843">
    <property type="component" value="Chromosome"/>
</dbReference>
<evidence type="ECO:0000313" key="11">
    <source>
        <dbReference type="EMBL" id="AZF77820.1"/>
    </source>
</evidence>
<dbReference type="Proteomes" id="UP000594632">
    <property type="component" value="Chromosome"/>
</dbReference>
<dbReference type="EMBL" id="CP033238">
    <property type="protein sequence ID" value="AZF75212.1"/>
    <property type="molecule type" value="Genomic_DNA"/>
</dbReference>
<dbReference type="Proteomes" id="UP000278715">
    <property type="component" value="Chromosome"/>
</dbReference>
<dbReference type="Proteomes" id="UP000033085">
    <property type="component" value="Chromosome"/>
</dbReference>
<dbReference type="EMBL" id="LT549890">
    <property type="protein sequence ID" value="SAI86305.1"/>
    <property type="molecule type" value="Genomic_DNA"/>
</dbReference>
<sequence length="266" mass="29753">MQVNYIYMYSTIQIEVIDNIGIIKLNRPDKLNAINFQMVDELVDVLNKLDNDDKIKVVIITGNGKAFSAGADVKEMLETPLEEIMKKGHMPLWEKLRTFKKPVIAALNGITAGGGLELAMACDIIIASESAKLGQPEINLGIMPGAGGTQRLTRVLGKYKAMELVLTGKLIDSKEAERYGLVNKVVPDNSLIDEAIRLAREIAEKPIISIILAKEAVARAWDTLLQQGLDFERRNFYLALNTKEAKEGMRAFLEKRKPRWENDKSR</sequence>
<dbReference type="Proteomes" id="UP000033057">
    <property type="component" value="Chromosome"/>
</dbReference>
<dbReference type="Proteomes" id="UP000282269">
    <property type="component" value="Chromosome"/>
</dbReference>
<dbReference type="PANTHER" id="PTHR11941">
    <property type="entry name" value="ENOYL-COA HYDRATASE-RELATED"/>
    <property type="match status" value="1"/>
</dbReference>
<dbReference type="PATRIC" id="fig|2287.6.peg.443"/>
<dbReference type="GO" id="GO:0004300">
    <property type="term" value="F:enoyl-CoA hydratase activity"/>
    <property type="evidence" value="ECO:0007669"/>
    <property type="project" value="UniProtKB-EC"/>
</dbReference>
<evidence type="ECO:0000313" key="12">
    <source>
        <dbReference type="EMBL" id="AZF80428.1"/>
    </source>
</evidence>
<organism evidence="4 17">
    <name type="scientific">Saccharolobus solfataricus</name>
    <name type="common">Sulfolobus solfataricus</name>
    <dbReference type="NCBI Taxonomy" id="2287"/>
    <lineage>
        <taxon>Archaea</taxon>
        <taxon>Thermoproteota</taxon>
        <taxon>Thermoprotei</taxon>
        <taxon>Sulfolobales</taxon>
        <taxon>Sulfolobaceae</taxon>
        <taxon>Saccharolobus</taxon>
    </lineage>
</organism>
<evidence type="ECO:0000313" key="16">
    <source>
        <dbReference type="Proteomes" id="UP000033057"/>
    </source>
</evidence>
<dbReference type="EMBL" id="CP050869">
    <property type="protein sequence ID" value="QPG49837.1"/>
    <property type="molecule type" value="Genomic_DNA"/>
</dbReference>
<dbReference type="Gene3D" id="1.10.12.10">
    <property type="entry name" value="Lyase 2-enoyl-coa Hydratase, Chain A, domain 2"/>
    <property type="match status" value="1"/>
</dbReference>
<evidence type="ECO:0000313" key="24">
    <source>
        <dbReference type="Proteomes" id="UP000275843"/>
    </source>
</evidence>
<reference evidence="19" key="3">
    <citation type="submission" date="2016-04" db="EMBL/GenBank/DDBJ databases">
        <authorList>
            <person name="Shah S.A."/>
            <person name="Garrett R.A."/>
        </authorList>
    </citation>
    <scope>NUCLEOTIDE SEQUENCE [LARGE SCALE GENOMIC DNA]</scope>
    <source>
        <strain evidence="19">ATCC 35091 / DSM 1616 / JCM 8930 / NBRC 15331 / P1</strain>
    </source>
</reference>
<dbReference type="EMBL" id="CP033241">
    <property type="protein sequence ID" value="AZF83036.1"/>
    <property type="molecule type" value="Genomic_DNA"/>
</dbReference>
<evidence type="ECO:0000313" key="9">
    <source>
        <dbReference type="EMBL" id="AZF72591.1"/>
    </source>
</evidence>
<comment type="similarity">
    <text evidence="1 3">Belongs to the enoyl-CoA hydratase/isomerase family.</text>
</comment>
<evidence type="ECO:0000313" key="15">
    <source>
        <dbReference type="EMBL" id="SAI86305.1"/>
    </source>
</evidence>
<dbReference type="Proteomes" id="UP000269431">
    <property type="component" value="Chromosome"/>
</dbReference>
<dbReference type="InterPro" id="IPR018376">
    <property type="entry name" value="Enoyl-CoA_hyd/isom_CS"/>
</dbReference>
<dbReference type="RefSeq" id="WP_009989350.1">
    <property type="nucleotide sequence ID" value="NZ_CP011055.2"/>
</dbReference>
<dbReference type="OMA" id="YEQAHAW"/>
<name>A0A0E3GSX7_SACSO</name>
<dbReference type="EMBL" id="CP011056">
    <property type="protein sequence ID" value="AKA75540.1"/>
    <property type="molecule type" value="Genomic_DNA"/>
</dbReference>
<evidence type="ECO:0000313" key="18">
    <source>
        <dbReference type="Proteomes" id="UP000033106"/>
    </source>
</evidence>
<dbReference type="Gene3D" id="3.90.226.10">
    <property type="entry name" value="2-enoyl-CoA Hydratase, Chain A, domain 1"/>
    <property type="match status" value="1"/>
</dbReference>
<evidence type="ECO:0000313" key="10">
    <source>
        <dbReference type="EMBL" id="AZF75212.1"/>
    </source>
</evidence>
<reference evidence="20 21" key="4">
    <citation type="journal article" date="2018" name="Proc. Natl. Acad. Sci. U.S.A.">
        <title>Nonmutational mechanism of inheritance in the Archaeon Sulfolobus solfataricus.</title>
        <authorList>
            <person name="Payne S."/>
            <person name="McCarthy S."/>
            <person name="Johnson T."/>
            <person name="North E."/>
            <person name="Blum P."/>
        </authorList>
    </citation>
    <scope>NUCLEOTIDE SEQUENCE [LARGE SCALE GENOMIC DNA]</scope>
    <source>
        <strain evidence="8 20">SARC-H</strain>
        <strain evidence="9 24">SARC-I</strain>
        <strain evidence="11 25">SARC-N</strain>
        <strain evidence="12 26">SARC-O</strain>
        <strain evidence="13 21">SUL120</strain>
        <strain evidence="7 22">SULG</strain>
        <strain evidence="10 23">SULM</strain>
    </source>
</reference>
<dbReference type="FunFam" id="1.10.12.10:FF:000001">
    <property type="entry name" value="Probable enoyl-CoA hydratase, mitochondrial"/>
    <property type="match status" value="1"/>
</dbReference>
<reference evidence="4" key="5">
    <citation type="submission" date="2018-10" db="EMBL/GenBank/DDBJ databases">
        <authorList>
            <person name="McCarthy S."/>
            <person name="Gradnigo J."/>
            <person name="Johnson T."/>
            <person name="Payne S."/>
            <person name="Lipzen A."/>
            <person name="Schackwitz W."/>
            <person name="Martin J."/>
            <person name="Moriyama E."/>
            <person name="Blum P."/>
        </authorList>
    </citation>
    <scope>NUCLEOTIDE SEQUENCE</scope>
    <source>
        <strain evidence="4">SARC-B</strain>
        <strain evidence="5">SARC-C</strain>
        <strain evidence="6">SULA</strain>
    </source>
</reference>
<accession>A0A0E3GSX7</accession>
<dbReference type="EC" id="4.2.1.17" evidence="6"/>
<evidence type="ECO:0000256" key="2">
    <source>
        <dbReference type="ARBA" id="ARBA00023239"/>
    </source>
</evidence>
<dbReference type="CDD" id="cd06558">
    <property type="entry name" value="crotonase-like"/>
    <property type="match status" value="1"/>
</dbReference>
<dbReference type="InterPro" id="IPR014748">
    <property type="entry name" value="Enoyl-CoA_hydra_C"/>
</dbReference>
<dbReference type="PROSITE" id="PS00166">
    <property type="entry name" value="ENOYL_COA_HYDRATASE"/>
    <property type="match status" value="1"/>
</dbReference>
<dbReference type="PANTHER" id="PTHR11941:SF54">
    <property type="entry name" value="ENOYL-COA HYDRATASE, MITOCHONDRIAL"/>
    <property type="match status" value="1"/>
</dbReference>
<dbReference type="InterPro" id="IPR001753">
    <property type="entry name" value="Enoyl-CoA_hydra/iso"/>
</dbReference>
<dbReference type="EMBL" id="CP011057">
    <property type="protein sequence ID" value="AKA78233.1"/>
    <property type="molecule type" value="Genomic_DNA"/>
</dbReference>
<evidence type="ECO:0000313" key="21">
    <source>
        <dbReference type="Proteomes" id="UP000269431"/>
    </source>
</evidence>
<dbReference type="AlphaFoldDB" id="A0A0E3GSX7"/>
<evidence type="ECO:0000256" key="3">
    <source>
        <dbReference type="RuleBase" id="RU003707"/>
    </source>
</evidence>
<evidence type="ECO:0000313" key="6">
    <source>
        <dbReference type="EMBL" id="AKA78233.1"/>
    </source>
</evidence>
<evidence type="ECO:0000313" key="25">
    <source>
        <dbReference type="Proteomes" id="UP000278715"/>
    </source>
</evidence>
<protein>
    <submittedName>
        <fullName evidence="4">Enoyl-CoA hydratase</fullName>
        <ecNumber evidence="6">4.2.1.17</ecNumber>
    </submittedName>
</protein>
<dbReference type="Proteomes" id="UP000273194">
    <property type="component" value="Chromosome"/>
</dbReference>
<dbReference type="EMBL" id="CP033235">
    <property type="protein sequence ID" value="AZF67351.1"/>
    <property type="molecule type" value="Genomic_DNA"/>
</dbReference>
<dbReference type="SUPFAM" id="SSF52096">
    <property type="entry name" value="ClpP/crotonase"/>
    <property type="match status" value="1"/>
</dbReference>
<evidence type="ECO:0000313" key="14">
    <source>
        <dbReference type="EMBL" id="QPG49837.1"/>
    </source>
</evidence>
<keyword evidence="2 6" id="KW-0456">Lyase</keyword>
<evidence type="ECO:0000313" key="27">
    <source>
        <dbReference type="Proteomes" id="UP000594632"/>
    </source>
</evidence>
<gene>
    <name evidence="14" type="ORF">HFC64_08460</name>
    <name evidence="15" type="ORF">SSOP1_2751</name>
    <name evidence="6" type="ORF">SULA_0428</name>
    <name evidence="4" type="ORF">SULB_0430</name>
    <name evidence="5" type="ORF">SULC_0428</name>
    <name evidence="7" type="ORF">SULG_02185</name>
    <name evidence="8" type="ORF">SULH_02185</name>
    <name evidence="9" type="ORF">SULI_02185</name>
    <name evidence="10" type="ORF">SULM_02185</name>
    <name evidence="11" type="ORF">SULN_02185</name>
    <name evidence="12" type="ORF">SULO_02195</name>
    <name evidence="13" type="ORF">SULZ_02195</name>
</gene>
<evidence type="ECO:0000313" key="13">
    <source>
        <dbReference type="EMBL" id="AZF83036.1"/>
    </source>
</evidence>
<evidence type="ECO:0000313" key="7">
    <source>
        <dbReference type="EMBL" id="AZF67351.1"/>
    </source>
</evidence>
<evidence type="ECO:0000313" key="23">
    <source>
        <dbReference type="Proteomes" id="UP000273443"/>
    </source>
</evidence>
<dbReference type="GeneID" id="44128354"/>
<dbReference type="KEGG" id="ssoa:SULA_0428"/>
<dbReference type="Proteomes" id="UP000076770">
    <property type="component" value="Chromosome i"/>
</dbReference>
<dbReference type="EMBL" id="CP033240">
    <property type="protein sequence ID" value="AZF80428.1"/>
    <property type="molecule type" value="Genomic_DNA"/>
</dbReference>
<dbReference type="GeneID" id="1452663"/>
<evidence type="ECO:0000313" key="20">
    <source>
        <dbReference type="Proteomes" id="UP000267993"/>
    </source>
</evidence>
<evidence type="ECO:0000313" key="8">
    <source>
        <dbReference type="EMBL" id="AZF69971.1"/>
    </source>
</evidence>
<dbReference type="OrthoDB" id="27846at2157"/>
<reference evidence="16 17" key="1">
    <citation type="journal article" date="2015" name="Genome Announc.">
        <title>Complete Genome Sequence of Sulfolobus solfataricus Strain 98/2 and Evolved Derivatives.</title>
        <authorList>
            <person name="McCarthy S."/>
            <person name="Gradnigo J."/>
            <person name="Johnson T."/>
            <person name="Payne S."/>
            <person name="Lipzen A."/>
            <person name="Martin J."/>
            <person name="Schackwitz W."/>
            <person name="Moriyama E."/>
            <person name="Blum P."/>
        </authorList>
    </citation>
    <scope>NUCLEOTIDE SEQUENCE [LARGE SCALE GENOMIC DNA]</scope>
    <source>
        <strain evidence="16">98/2 SULC</strain>
        <strain evidence="4">SARC-B</strain>
        <strain evidence="5">SARC-C</strain>
        <strain evidence="6 18">SULA</strain>
        <strain evidence="17">SULB</strain>
    </source>
</reference>
<evidence type="ECO:0000313" key="17">
    <source>
        <dbReference type="Proteomes" id="UP000033085"/>
    </source>
</evidence>
<dbReference type="Proteomes" id="UP000267993">
    <property type="component" value="Chromosome"/>
</dbReference>
<dbReference type="Proteomes" id="UP000033106">
    <property type="component" value="Chromosome"/>
</dbReference>
<evidence type="ECO:0000313" key="19">
    <source>
        <dbReference type="Proteomes" id="UP000076770"/>
    </source>
</evidence>
<dbReference type="Proteomes" id="UP000273443">
    <property type="component" value="Chromosome"/>
</dbReference>
<evidence type="ECO:0000313" key="5">
    <source>
        <dbReference type="EMBL" id="AKA75540.1"/>
    </source>
</evidence>
<evidence type="ECO:0000313" key="22">
    <source>
        <dbReference type="Proteomes" id="UP000273194"/>
    </source>
</evidence>
<reference evidence="15" key="2">
    <citation type="submission" date="2016-04" db="EMBL/GenBank/DDBJ databases">
        <authorList>
            <person name="Evans L.H."/>
            <person name="Alamgir A."/>
            <person name="Owens N."/>
            <person name="Weber N.D."/>
            <person name="Virtaneva K."/>
            <person name="Barbian K."/>
            <person name="Babar A."/>
            <person name="Rosenke K."/>
        </authorList>
    </citation>
    <scope>NUCLEOTIDE SEQUENCE</scope>
    <source>
        <strain evidence="15">P1</strain>
    </source>
</reference>
<dbReference type="GO" id="GO:0006635">
    <property type="term" value="P:fatty acid beta-oxidation"/>
    <property type="evidence" value="ECO:0007669"/>
    <property type="project" value="TreeGrafter"/>
</dbReference>
<evidence type="ECO:0000313" key="26">
    <source>
        <dbReference type="Proteomes" id="UP000282269"/>
    </source>
</evidence>
<dbReference type="EMBL" id="CP011055">
    <property type="protein sequence ID" value="AKA72841.1"/>
    <property type="molecule type" value="Genomic_DNA"/>
</dbReference>
<dbReference type="FunFam" id="3.90.226.10:FF:000009">
    <property type="entry name" value="Carnitinyl-CoA dehydratase"/>
    <property type="match status" value="1"/>
</dbReference>
<reference evidence="14 27" key="6">
    <citation type="journal article" date="2020" name="Nat. Commun.">
        <title>The structures of two archaeal type IV pili illuminate evolutionary relationships.</title>
        <authorList>
            <person name="Wang F."/>
            <person name="Baquero D.P."/>
            <person name="Su Z."/>
            <person name="Beltran L.C."/>
            <person name="Prangishvili D."/>
            <person name="Krupovic M."/>
            <person name="Egelman E.H."/>
        </authorList>
    </citation>
    <scope>NUCLEOTIDE SEQUENCE [LARGE SCALE GENOMIC DNA]</scope>
    <source>
        <strain evidence="14 27">POZ149</strain>
    </source>
</reference>
<dbReference type="InterPro" id="IPR029045">
    <property type="entry name" value="ClpP/crotonase-like_dom_sf"/>
</dbReference>
<dbReference type="EMBL" id="CP033237">
    <property type="protein sequence ID" value="AZF72591.1"/>
    <property type="molecule type" value="Genomic_DNA"/>
</dbReference>
<evidence type="ECO:0000256" key="1">
    <source>
        <dbReference type="ARBA" id="ARBA00005254"/>
    </source>
</evidence>
<dbReference type="KEGG" id="ssol:SULB_0430"/>
<dbReference type="EMBL" id="CP033239">
    <property type="protein sequence ID" value="AZF77820.1"/>
    <property type="molecule type" value="Genomic_DNA"/>
</dbReference>
<dbReference type="Pfam" id="PF00378">
    <property type="entry name" value="ECH_1"/>
    <property type="match status" value="1"/>
</dbReference>